<dbReference type="PANTHER" id="PTHR33978">
    <property type="entry name" value="SERINE/THREONINE-KINASE"/>
    <property type="match status" value="1"/>
</dbReference>
<sequence length="123" mass="13733">MSLRMQNTEGQTEEENGGGEDPPAGIWDCGSPLYDSFELASFCHVLDRHTMKLPFSLSKSTARISASIEPVQGEREAATAAMGDAGAVRMRMKKKEKKTWRWRTGVGLHRIRCGMGFWKKPSE</sequence>
<protein>
    <submittedName>
        <fullName evidence="2">Uncharacterized protein</fullName>
    </submittedName>
</protein>
<keyword evidence="4" id="KW-1185">Reference proteome</keyword>
<proteinExistence type="predicted"/>
<name>A0A835RAT3_VANPL</name>
<dbReference type="Proteomes" id="UP000636800">
    <property type="component" value="Chromosome 3"/>
</dbReference>
<evidence type="ECO:0000313" key="4">
    <source>
        <dbReference type="Proteomes" id="UP000636800"/>
    </source>
</evidence>
<evidence type="ECO:0000313" key="2">
    <source>
        <dbReference type="EMBL" id="KAG0488810.1"/>
    </source>
</evidence>
<organism evidence="2 4">
    <name type="scientific">Vanilla planifolia</name>
    <name type="common">Vanilla</name>
    <dbReference type="NCBI Taxonomy" id="51239"/>
    <lineage>
        <taxon>Eukaryota</taxon>
        <taxon>Viridiplantae</taxon>
        <taxon>Streptophyta</taxon>
        <taxon>Embryophyta</taxon>
        <taxon>Tracheophyta</taxon>
        <taxon>Spermatophyta</taxon>
        <taxon>Magnoliopsida</taxon>
        <taxon>Liliopsida</taxon>
        <taxon>Asparagales</taxon>
        <taxon>Orchidaceae</taxon>
        <taxon>Vanilloideae</taxon>
        <taxon>Vanilleae</taxon>
        <taxon>Vanilla</taxon>
    </lineage>
</organism>
<gene>
    <name evidence="3" type="ORF">HPP92_007426</name>
    <name evidence="2" type="ORF">HPP92_007621</name>
</gene>
<reference evidence="4 5" key="1">
    <citation type="journal article" date="2020" name="Nat. Food">
        <title>A phased Vanilla planifolia genome enables genetic improvement of flavour and production.</title>
        <authorList>
            <person name="Hasing T."/>
            <person name="Tang H."/>
            <person name="Brym M."/>
            <person name="Khazi F."/>
            <person name="Huang T."/>
            <person name="Chambers A.H."/>
        </authorList>
    </citation>
    <scope>NUCLEOTIDE SEQUENCE [LARGE SCALE GENOMIC DNA]</scope>
    <source>
        <tissue evidence="2">Leaf</tissue>
    </source>
</reference>
<dbReference type="Proteomes" id="UP000639772">
    <property type="component" value="Chromosome 3"/>
</dbReference>
<accession>A0A835RAT3</accession>
<dbReference type="PANTHER" id="PTHR33978:SF18">
    <property type="entry name" value="OS01G0656300 PROTEIN"/>
    <property type="match status" value="1"/>
</dbReference>
<dbReference type="EMBL" id="JADCNL010000003">
    <property type="protein sequence ID" value="KAG0488810.1"/>
    <property type="molecule type" value="Genomic_DNA"/>
</dbReference>
<comment type="caution">
    <text evidence="2">The sequence shown here is derived from an EMBL/GenBank/DDBJ whole genome shotgun (WGS) entry which is preliminary data.</text>
</comment>
<dbReference type="EMBL" id="JADCNM010000003">
    <property type="protein sequence ID" value="KAG0490563.1"/>
    <property type="molecule type" value="Genomic_DNA"/>
</dbReference>
<dbReference type="OrthoDB" id="690771at2759"/>
<evidence type="ECO:0000313" key="5">
    <source>
        <dbReference type="Proteomes" id="UP000639772"/>
    </source>
</evidence>
<feature type="compositionally biased region" description="Low complexity" evidence="1">
    <location>
        <begin position="1"/>
        <end position="10"/>
    </location>
</feature>
<dbReference type="AlphaFoldDB" id="A0A835RAT3"/>
<evidence type="ECO:0000256" key="1">
    <source>
        <dbReference type="SAM" id="MobiDB-lite"/>
    </source>
</evidence>
<evidence type="ECO:0000313" key="3">
    <source>
        <dbReference type="EMBL" id="KAG0490563.1"/>
    </source>
</evidence>
<feature type="region of interest" description="Disordered" evidence="1">
    <location>
        <begin position="1"/>
        <end position="25"/>
    </location>
</feature>